<feature type="compositionally biased region" description="Basic and acidic residues" evidence="1">
    <location>
        <begin position="114"/>
        <end position="126"/>
    </location>
</feature>
<feature type="compositionally biased region" description="Acidic residues" evidence="1">
    <location>
        <begin position="73"/>
        <end position="84"/>
    </location>
</feature>
<evidence type="ECO:0000256" key="1">
    <source>
        <dbReference type="SAM" id="MobiDB-lite"/>
    </source>
</evidence>
<feature type="compositionally biased region" description="Low complexity" evidence="1">
    <location>
        <begin position="58"/>
        <end position="72"/>
    </location>
</feature>
<gene>
    <name evidence="2" type="ORF">HSEST_1284</name>
</gene>
<evidence type="ECO:0000313" key="2">
    <source>
        <dbReference type="EMBL" id="QSG14817.1"/>
    </source>
</evidence>
<dbReference type="Pfam" id="PF24350">
    <property type="entry name" value="DUF7510"/>
    <property type="match status" value="1"/>
</dbReference>
<dbReference type="RefSeq" id="WP_229122863.1">
    <property type="nucleotide sequence ID" value="NZ_CP064791.1"/>
</dbReference>
<dbReference type="GeneID" id="68857921"/>
<dbReference type="Proteomes" id="UP000663292">
    <property type="component" value="Chromosome"/>
</dbReference>
<protein>
    <submittedName>
        <fullName evidence="2">Uncharacterized protein</fullName>
    </submittedName>
</protein>
<sequence>MSESDSTDDDPRMAFDVEVRADRTILTIEAVRDAAVIVRSEAGERIYLPPEEFDTESKTTSPYSTSPYSATSETEDDADADDDMPSPYSKTTDDAPADGPEYGRTRTPQGIRIVHPDPVTDVRIVR</sequence>
<reference evidence="2 3" key="1">
    <citation type="submission" date="2020-11" db="EMBL/GenBank/DDBJ databases">
        <title>Carbohydrate-dependent, anaerobic sulfur respiration: A novel catabolism in halophilic archaea.</title>
        <authorList>
            <person name="Sorokin D.Y."/>
            <person name="Messina E."/>
            <person name="Smedile F."/>
            <person name="La Cono V."/>
            <person name="Hallsworth J.E."/>
            <person name="Yakimov M.M."/>
        </authorList>
    </citation>
    <scope>NUCLEOTIDE SEQUENCE [LARGE SCALE GENOMIC DNA]</scope>
    <source>
        <strain evidence="2 3">HSR-Est</strain>
    </source>
</reference>
<organism evidence="2 3">
    <name type="scientific">Halapricum desulfuricans</name>
    <dbReference type="NCBI Taxonomy" id="2841257"/>
    <lineage>
        <taxon>Archaea</taxon>
        <taxon>Methanobacteriati</taxon>
        <taxon>Methanobacteriota</taxon>
        <taxon>Stenosarchaea group</taxon>
        <taxon>Halobacteria</taxon>
        <taxon>Halobacteriales</taxon>
        <taxon>Haloarculaceae</taxon>
        <taxon>Halapricum</taxon>
    </lineage>
</organism>
<feature type="region of interest" description="Disordered" evidence="1">
    <location>
        <begin position="41"/>
        <end position="126"/>
    </location>
</feature>
<accession>A0A897NPT6</accession>
<dbReference type="AlphaFoldDB" id="A0A897NPT6"/>
<dbReference type="EMBL" id="CP064791">
    <property type="protein sequence ID" value="QSG14817.1"/>
    <property type="molecule type" value="Genomic_DNA"/>
</dbReference>
<dbReference type="InterPro" id="IPR055932">
    <property type="entry name" value="DUF7510"/>
</dbReference>
<evidence type="ECO:0000313" key="3">
    <source>
        <dbReference type="Proteomes" id="UP000663292"/>
    </source>
</evidence>
<proteinExistence type="predicted"/>
<name>A0A897NPT6_9EURY</name>
<keyword evidence="3" id="KW-1185">Reference proteome</keyword>